<dbReference type="Gene3D" id="3.90.1720.10">
    <property type="entry name" value="endopeptidase domain like (from Nostoc punctiforme)"/>
    <property type="match status" value="1"/>
</dbReference>
<dbReference type="Gene3D" id="2.180.10.10">
    <property type="entry name" value="RHS repeat-associated core"/>
    <property type="match status" value="2"/>
</dbReference>
<keyword evidence="2" id="KW-1185">Reference proteome</keyword>
<protein>
    <recommendedName>
        <fullName evidence="3">RHS repeat-associated core domain-containing protein</fullName>
    </recommendedName>
</protein>
<evidence type="ECO:0000313" key="1">
    <source>
        <dbReference type="EMBL" id="RBL94192.1"/>
    </source>
</evidence>
<dbReference type="EMBL" id="QFFJ01000001">
    <property type="protein sequence ID" value="RBL94192.1"/>
    <property type="molecule type" value="Genomic_DNA"/>
</dbReference>
<dbReference type="PANTHER" id="PTHR32305">
    <property type="match status" value="1"/>
</dbReference>
<name>A0A365Y6I1_9BACT</name>
<dbReference type="InterPro" id="IPR050708">
    <property type="entry name" value="T6SS_VgrG/RHS"/>
</dbReference>
<proteinExistence type="predicted"/>
<reference evidence="1 2" key="1">
    <citation type="submission" date="2018-05" db="EMBL/GenBank/DDBJ databases">
        <title>Chitinophaga sp. K3CV102501T nov., isolated from isolated from a monsoon evergreen broad-leaved forest soil.</title>
        <authorList>
            <person name="Lv Y."/>
        </authorList>
    </citation>
    <scope>NUCLEOTIDE SEQUENCE [LARGE SCALE GENOMIC DNA]</scope>
    <source>
        <strain evidence="1 2">GDMCC 1.1325</strain>
    </source>
</reference>
<gene>
    <name evidence="1" type="ORF">DF182_11505</name>
</gene>
<dbReference type="OrthoDB" id="976756at2"/>
<evidence type="ECO:0008006" key="3">
    <source>
        <dbReference type="Google" id="ProtNLM"/>
    </source>
</evidence>
<comment type="caution">
    <text evidence="1">The sequence shown here is derived from an EMBL/GenBank/DDBJ whole genome shotgun (WGS) entry which is preliminary data.</text>
</comment>
<sequence>MNTATGTNGSLPYQFPAIEDLVVAVHDRNIYKARKSVNLEPGFDSGENGNVDAFIDPTLQGDNLNLNISNPLPGIPAASLTPLTFTFYDGYSFPGKQDPITTEAQKLNAGNNPYSEPFAVSNMTTGLVTGTKVRVLDTDQWLTTTTYYNNKGRVVQLISDNASGGQDIATNMYDFSGKLLSNYLNHKNPRSGLTPQITVLTMTEYDAAGRVITVRKRVNNDISKEQTVASNEYDELGQLRSKSLGIKAGSDPIELLSYEYNIRGWLKSINKDYLNNTNNSPSHFGQELNYDQGFKDPQFNGNIAGIRWKGWNDKKPRAYGYQYDQANRLTGANFTQQDNPGSSWEKSVMNFSTDWVTYDANGNIRSMKQYGMSGTAPVELDRLKYDYRDNSNKLSAVSDSSTVNDLLGDFKNGTNTGDDYDYDPNGNLIKDLNKSISSITYNHLNLPSLIQIDNKGSISYQYDATGNKIRKQVVDITGPSPKTTITDYIGGFVYQNDTLQFAPQEEGRIRLAYKAGQAPAYVFDYFVKDHLGNTRLVLTHVNDVNTYVATMETAAAAKEITLFSNIDDTRASKPVGYPTDQNAGKNEFVAKLNAKNGGKKIGPSLVLRVMAGDTIQIGAQAFYKSTGPQERKSPELPAENMLADLIHAFGGTPADAGNHGGDALASQTPFNSNFFNNDYRKLKEKNPDQNKTDKPKAYLNFVLFDDQFKLVETNSGVKQVKAEPDQLQTLAQDKMPITQSGFLYVYTSNESPQDVFFDNVVVTHTTGSVLEETHYYPFGLTMAGISSNALKSTNYSENRLKYNGKELQTKEFGDGSGLEWYDYGARMYDQQIGRWHVMDPLIEKNHFNYTPYAYVYNDPVNLIDPDGRDSTQRKNAIDRAKEYVEKKKSGNQYEMGAKHGPGGTCDCSGLVSNSVVAGGEADPNNGSESSGVLNIENNTQQLGQKDVTSGNIVTFHFDKGYPYHTGLVVTVNKDKDGNIISFTMIQSSSGVGPNEQTVTIGEGKLGNGVFGYYKWDTKPDPVSISPQSGNPLSNFSKLNSKVEARQEMGRYLKMAADAKAQGFNNVYNMWRSAAQDVYEKKIYSH</sequence>
<dbReference type="AlphaFoldDB" id="A0A365Y6I1"/>
<accession>A0A365Y6I1</accession>
<dbReference type="Proteomes" id="UP000253410">
    <property type="component" value="Unassembled WGS sequence"/>
</dbReference>
<evidence type="ECO:0000313" key="2">
    <source>
        <dbReference type="Proteomes" id="UP000253410"/>
    </source>
</evidence>
<organism evidence="1 2">
    <name type="scientific">Chitinophaga flava</name>
    <dbReference type="NCBI Taxonomy" id="2259036"/>
    <lineage>
        <taxon>Bacteria</taxon>
        <taxon>Pseudomonadati</taxon>
        <taxon>Bacteroidota</taxon>
        <taxon>Chitinophagia</taxon>
        <taxon>Chitinophagales</taxon>
        <taxon>Chitinophagaceae</taxon>
        <taxon>Chitinophaga</taxon>
    </lineage>
</organism>
<dbReference type="NCBIfam" id="TIGR03696">
    <property type="entry name" value="Rhs_assc_core"/>
    <property type="match status" value="1"/>
</dbReference>
<dbReference type="PANTHER" id="PTHR32305:SF15">
    <property type="entry name" value="PROTEIN RHSA-RELATED"/>
    <property type="match status" value="1"/>
</dbReference>
<dbReference type="InterPro" id="IPR022385">
    <property type="entry name" value="Rhs_assc_core"/>
</dbReference>